<feature type="compositionally biased region" description="Basic and acidic residues" evidence="1">
    <location>
        <begin position="90"/>
        <end position="101"/>
    </location>
</feature>
<gene>
    <name evidence="2" type="ORF">LQ50_12420</name>
</gene>
<comment type="caution">
    <text evidence="2">The sequence shown here is derived from an EMBL/GenBank/DDBJ whole genome shotgun (WGS) entry which is preliminary data.</text>
</comment>
<dbReference type="Proteomes" id="UP000030832">
    <property type="component" value="Unassembled WGS sequence"/>
</dbReference>
<keyword evidence="3" id="KW-1185">Reference proteome</keyword>
<evidence type="ECO:0000313" key="3">
    <source>
        <dbReference type="Proteomes" id="UP000030832"/>
    </source>
</evidence>
<feature type="compositionally biased region" description="Polar residues" evidence="1">
    <location>
        <begin position="1"/>
        <end position="14"/>
    </location>
</feature>
<proteinExistence type="predicted"/>
<protein>
    <submittedName>
        <fullName evidence="2">Uncharacterized protein</fullName>
    </submittedName>
</protein>
<dbReference type="STRING" id="333138.LQ50_12420"/>
<feature type="compositionally biased region" description="Basic and acidic residues" evidence="1">
    <location>
        <begin position="74"/>
        <end position="83"/>
    </location>
</feature>
<feature type="compositionally biased region" description="Basic and acidic residues" evidence="1">
    <location>
        <begin position="48"/>
        <end position="64"/>
    </location>
</feature>
<feature type="region of interest" description="Disordered" evidence="1">
    <location>
        <begin position="1"/>
        <end position="101"/>
    </location>
</feature>
<sequence length="101" mass="11734">MINTNKLTQNQDFNRMNIPKSKGVQNYKKSSIIVNDQSNNKMPHKTVQKVETENLSPSKKDSSQRQKKTLSESQENKNNEPFKDTQINEVDNKKNIEPENE</sequence>
<accession>A0A0B0IJR8</accession>
<dbReference type="EMBL" id="JRJU01000014">
    <property type="protein sequence ID" value="KHF39866.1"/>
    <property type="molecule type" value="Genomic_DNA"/>
</dbReference>
<dbReference type="AlphaFoldDB" id="A0A0B0IJR8"/>
<feature type="compositionally biased region" description="Polar residues" evidence="1">
    <location>
        <begin position="23"/>
        <end position="41"/>
    </location>
</feature>
<evidence type="ECO:0000256" key="1">
    <source>
        <dbReference type="SAM" id="MobiDB-lite"/>
    </source>
</evidence>
<evidence type="ECO:0000313" key="2">
    <source>
        <dbReference type="EMBL" id="KHF39866.1"/>
    </source>
</evidence>
<organism evidence="2 3">
    <name type="scientific">Halalkalibacter okhensis</name>
    <dbReference type="NCBI Taxonomy" id="333138"/>
    <lineage>
        <taxon>Bacteria</taxon>
        <taxon>Bacillati</taxon>
        <taxon>Bacillota</taxon>
        <taxon>Bacilli</taxon>
        <taxon>Bacillales</taxon>
        <taxon>Bacillaceae</taxon>
        <taxon>Halalkalibacter</taxon>
    </lineage>
</organism>
<dbReference type="RefSeq" id="WP_034629340.1">
    <property type="nucleotide sequence ID" value="NZ_JRJU01000014.1"/>
</dbReference>
<name>A0A0B0IJR8_9BACI</name>
<reference evidence="2 3" key="1">
    <citation type="submission" date="2014-09" db="EMBL/GenBank/DDBJ databases">
        <title>Genome sequencing and annotation of Bacillus Okhensis strain Kh10-101T.</title>
        <authorList>
            <person name="Prakash J.S."/>
        </authorList>
    </citation>
    <scope>NUCLEOTIDE SEQUENCE [LARGE SCALE GENOMIC DNA]</scope>
    <source>
        <strain evidence="3">Kh10-101T</strain>
    </source>
</reference>